<reference evidence="3 4" key="1">
    <citation type="journal article" date="2011" name="Stand. Genomic Sci.">
        <title>Complete genome sequence of the thermophilic, hydrogen-oxidizing Bacillus tusciae type strain (T2) and reclassification in the new genus, Kyrpidia gen. nov. as Kyrpidia tusciae comb. nov. and emendation of the family Alicyclobacillaceae da Costa and Rainey, 2010.</title>
        <authorList>
            <person name="Klenk H.P."/>
            <person name="Lapidus A."/>
            <person name="Chertkov O."/>
            <person name="Copeland A."/>
            <person name="Del Rio T.G."/>
            <person name="Nolan M."/>
            <person name="Lucas S."/>
            <person name="Chen F."/>
            <person name="Tice H."/>
            <person name="Cheng J.F."/>
            <person name="Han C."/>
            <person name="Bruce D."/>
            <person name="Goodwin L."/>
            <person name="Pitluck S."/>
            <person name="Pati A."/>
            <person name="Ivanova N."/>
            <person name="Mavromatis K."/>
            <person name="Daum C."/>
            <person name="Chen A."/>
            <person name="Palaniappan K."/>
            <person name="Chang Y.J."/>
            <person name="Land M."/>
            <person name="Hauser L."/>
            <person name="Jeffries C.D."/>
            <person name="Detter J.C."/>
            <person name="Rohde M."/>
            <person name="Abt B."/>
            <person name="Pukall R."/>
            <person name="Goker M."/>
            <person name="Bristow J."/>
            <person name="Markowitz V."/>
            <person name="Hugenholtz P."/>
            <person name="Eisen J.A."/>
        </authorList>
    </citation>
    <scope>NUCLEOTIDE SEQUENCE [LARGE SCALE GENOMIC DNA]</scope>
    <source>
        <strain evidence="3 4">DSM 2912</strain>
    </source>
</reference>
<sequence>MRKHYSASFKAQVVLELLREEKTIAQLASEYGVHPTMLHRWKNTAVDNLSSLFEDVDKKNTTAMKREHEKEVEELYSKIGRLTTQVEWLKKNLASTRTREERIEMIERDHPEIPLSKQAELLSLNRTSLYYKPVDKPEEEVRLKHRIDEIYTDHPAYGSRRMTAVLRREGWDVNRKRVQRCMREMEIAGVCPGPNLSKRNVQHQVYPYLLRNVRASHNNHVWGIDITYIRLQKGWMYLVVSIAD</sequence>
<dbReference type="InterPro" id="IPR036388">
    <property type="entry name" value="WH-like_DNA-bd_sf"/>
</dbReference>
<dbReference type="InterPro" id="IPR025948">
    <property type="entry name" value="HTH-like_dom"/>
</dbReference>
<name>D5WPW5_KYRT2</name>
<dbReference type="GO" id="GO:0003677">
    <property type="term" value="F:DNA binding"/>
    <property type="evidence" value="ECO:0007669"/>
    <property type="project" value="InterPro"/>
</dbReference>
<dbReference type="GO" id="GO:0006313">
    <property type="term" value="P:DNA transposition"/>
    <property type="evidence" value="ECO:0007669"/>
    <property type="project" value="InterPro"/>
</dbReference>
<dbReference type="InterPro" id="IPR050900">
    <property type="entry name" value="Transposase_IS3/IS150/IS904"/>
</dbReference>
<dbReference type="GO" id="GO:0004803">
    <property type="term" value="F:transposase activity"/>
    <property type="evidence" value="ECO:0007669"/>
    <property type="project" value="InterPro"/>
</dbReference>
<dbReference type="HOGENOM" id="CLU_027402_36_2_9"/>
<dbReference type="Pfam" id="PF13276">
    <property type="entry name" value="HTH_21"/>
    <property type="match status" value="1"/>
</dbReference>
<dbReference type="InterPro" id="IPR002514">
    <property type="entry name" value="Transposase_8"/>
</dbReference>
<evidence type="ECO:0000256" key="1">
    <source>
        <dbReference type="SAM" id="Coils"/>
    </source>
</evidence>
<dbReference type="NCBIfam" id="NF033516">
    <property type="entry name" value="transpos_IS3"/>
    <property type="match status" value="1"/>
</dbReference>
<dbReference type="AlphaFoldDB" id="D5WPW5"/>
<proteinExistence type="predicted"/>
<gene>
    <name evidence="3" type="ordered locus">Btus_1669</name>
</gene>
<protein>
    <submittedName>
        <fullName evidence="3">Transposase IS3/IS911 family protein</fullName>
    </submittedName>
</protein>
<dbReference type="Proteomes" id="UP000002368">
    <property type="component" value="Chromosome"/>
</dbReference>
<keyword evidence="1" id="KW-0175">Coiled coil</keyword>
<dbReference type="Gene3D" id="1.10.10.10">
    <property type="entry name" value="Winged helix-like DNA-binding domain superfamily/Winged helix DNA-binding domain"/>
    <property type="match status" value="1"/>
</dbReference>
<keyword evidence="4" id="KW-1185">Reference proteome</keyword>
<dbReference type="PANTHER" id="PTHR46889:SF7">
    <property type="entry name" value="TRANSPOSASE FOR INSERTION SEQUENCE ELEMENT IS904"/>
    <property type="match status" value="1"/>
</dbReference>
<dbReference type="STRING" id="562970.Btus_1669"/>
<dbReference type="Pfam" id="PF01527">
    <property type="entry name" value="HTH_Tnp_1"/>
    <property type="match status" value="1"/>
</dbReference>
<dbReference type="KEGG" id="bts:Btus_1669"/>
<evidence type="ECO:0000313" key="4">
    <source>
        <dbReference type="Proteomes" id="UP000002368"/>
    </source>
</evidence>
<accession>D5WPW5</accession>
<dbReference type="eggNOG" id="COG2963">
    <property type="taxonomic scope" value="Bacteria"/>
</dbReference>
<dbReference type="eggNOG" id="COG2801">
    <property type="taxonomic scope" value="Bacteria"/>
</dbReference>
<dbReference type="EMBL" id="CP002017">
    <property type="protein sequence ID" value="ADG06374.1"/>
    <property type="molecule type" value="Genomic_DNA"/>
</dbReference>
<feature type="coiled-coil region" evidence="1">
    <location>
        <begin position="58"/>
        <end position="85"/>
    </location>
</feature>
<feature type="domain" description="HTH-like" evidence="2">
    <location>
        <begin position="140"/>
        <end position="193"/>
    </location>
</feature>
<evidence type="ECO:0000259" key="2">
    <source>
        <dbReference type="Pfam" id="PF13276"/>
    </source>
</evidence>
<organism evidence="3 4">
    <name type="scientific">Kyrpidia tusciae (strain DSM 2912 / NBRC 15312 / T2)</name>
    <name type="common">Bacillus tusciae</name>
    <dbReference type="NCBI Taxonomy" id="562970"/>
    <lineage>
        <taxon>Bacteria</taxon>
        <taxon>Bacillati</taxon>
        <taxon>Bacillota</taxon>
        <taxon>Bacilli</taxon>
        <taxon>Bacillales</taxon>
        <taxon>Alicyclobacillaceae</taxon>
        <taxon>Kyrpidia</taxon>
    </lineage>
</organism>
<dbReference type="SUPFAM" id="SSF46689">
    <property type="entry name" value="Homeodomain-like"/>
    <property type="match status" value="1"/>
</dbReference>
<dbReference type="PANTHER" id="PTHR46889">
    <property type="entry name" value="TRANSPOSASE INSF FOR INSERTION SEQUENCE IS3B-RELATED"/>
    <property type="match status" value="1"/>
</dbReference>
<evidence type="ECO:0000313" key="3">
    <source>
        <dbReference type="EMBL" id="ADG06374.1"/>
    </source>
</evidence>
<dbReference type="InterPro" id="IPR009057">
    <property type="entry name" value="Homeodomain-like_sf"/>
</dbReference>
<dbReference type="InterPro" id="IPR048020">
    <property type="entry name" value="Transpos_IS3"/>
</dbReference>